<dbReference type="Gene3D" id="3.30.565.10">
    <property type="entry name" value="Histidine kinase-like ATPase, C-terminal domain"/>
    <property type="match status" value="1"/>
</dbReference>
<dbReference type="AlphaFoldDB" id="A0A7W9IB95"/>
<evidence type="ECO:0000313" key="5">
    <source>
        <dbReference type="Proteomes" id="UP000540685"/>
    </source>
</evidence>
<accession>A0A7W9IB95</accession>
<protein>
    <submittedName>
        <fullName evidence="4">Anti-sigma regulatory factor (Ser/Thr protein kinase)</fullName>
    </submittedName>
</protein>
<evidence type="ECO:0000259" key="3">
    <source>
        <dbReference type="Pfam" id="PF13581"/>
    </source>
</evidence>
<keyword evidence="1" id="KW-0723">Serine/threonine-protein kinase</keyword>
<evidence type="ECO:0000256" key="1">
    <source>
        <dbReference type="ARBA" id="ARBA00022527"/>
    </source>
</evidence>
<dbReference type="Proteomes" id="UP000540685">
    <property type="component" value="Unassembled WGS sequence"/>
</dbReference>
<feature type="domain" description="Histidine kinase/HSP90-like ATPase" evidence="3">
    <location>
        <begin position="19"/>
        <end position="116"/>
    </location>
</feature>
<dbReference type="InterPro" id="IPR036890">
    <property type="entry name" value="HATPase_C_sf"/>
</dbReference>
<name>A0A7W9IB95_9ACTN</name>
<sequence length="170" mass="17701">MSPETYREIHLTGDHASPARARDEVRRWLGEEHPAYEAVRLVVSELVTNAVLHARYGITGPSGAGPLVLRLVAYGGLLRVEVSDAGLAAGGPRVRAEPAGLLAESGRGLAIVAALSGGSWGHRSHGREPGRTVWCEVPARPSPPEESPPAEAAAAHEPSDAVTLAGGSCR</sequence>
<dbReference type="SUPFAM" id="SSF55874">
    <property type="entry name" value="ATPase domain of HSP90 chaperone/DNA topoisomerase II/histidine kinase"/>
    <property type="match status" value="1"/>
</dbReference>
<dbReference type="RefSeq" id="WP_221206597.1">
    <property type="nucleotide sequence ID" value="NZ_JACHMP010000001.1"/>
</dbReference>
<dbReference type="InterPro" id="IPR003594">
    <property type="entry name" value="HATPase_dom"/>
</dbReference>
<gene>
    <name evidence="4" type="ORF">F4562_000432</name>
</gene>
<dbReference type="PANTHER" id="PTHR35526:SF3">
    <property type="entry name" value="ANTI-SIGMA-F FACTOR RSBW"/>
    <property type="match status" value="1"/>
</dbReference>
<dbReference type="PANTHER" id="PTHR35526">
    <property type="entry name" value="ANTI-SIGMA-F FACTOR RSBW-RELATED"/>
    <property type="match status" value="1"/>
</dbReference>
<feature type="region of interest" description="Disordered" evidence="2">
    <location>
        <begin position="138"/>
        <end position="170"/>
    </location>
</feature>
<dbReference type="InterPro" id="IPR050267">
    <property type="entry name" value="Anti-sigma-factor_SerPK"/>
</dbReference>
<organism evidence="4 5">
    <name type="scientific">Streptosporangium becharense</name>
    <dbReference type="NCBI Taxonomy" id="1816182"/>
    <lineage>
        <taxon>Bacteria</taxon>
        <taxon>Bacillati</taxon>
        <taxon>Actinomycetota</taxon>
        <taxon>Actinomycetes</taxon>
        <taxon>Streptosporangiales</taxon>
        <taxon>Streptosporangiaceae</taxon>
        <taxon>Streptosporangium</taxon>
    </lineage>
</organism>
<keyword evidence="1" id="KW-0418">Kinase</keyword>
<dbReference type="GO" id="GO:0004674">
    <property type="term" value="F:protein serine/threonine kinase activity"/>
    <property type="evidence" value="ECO:0007669"/>
    <property type="project" value="UniProtKB-KW"/>
</dbReference>
<evidence type="ECO:0000313" key="4">
    <source>
        <dbReference type="EMBL" id="MBB5817370.1"/>
    </source>
</evidence>
<evidence type="ECO:0000256" key="2">
    <source>
        <dbReference type="SAM" id="MobiDB-lite"/>
    </source>
</evidence>
<keyword evidence="1" id="KW-0808">Transferase</keyword>
<comment type="caution">
    <text evidence="4">The sequence shown here is derived from an EMBL/GenBank/DDBJ whole genome shotgun (WGS) entry which is preliminary data.</text>
</comment>
<dbReference type="CDD" id="cd16936">
    <property type="entry name" value="HATPase_RsbW-like"/>
    <property type="match status" value="1"/>
</dbReference>
<dbReference type="Pfam" id="PF13581">
    <property type="entry name" value="HATPase_c_2"/>
    <property type="match status" value="1"/>
</dbReference>
<reference evidence="4 5" key="1">
    <citation type="submission" date="2020-08" db="EMBL/GenBank/DDBJ databases">
        <title>Sequencing the genomes of 1000 actinobacteria strains.</title>
        <authorList>
            <person name="Klenk H.-P."/>
        </authorList>
    </citation>
    <scope>NUCLEOTIDE SEQUENCE [LARGE SCALE GENOMIC DNA]</scope>
    <source>
        <strain evidence="4 5">DSM 46887</strain>
    </source>
</reference>
<dbReference type="EMBL" id="JACHMP010000001">
    <property type="protein sequence ID" value="MBB5817370.1"/>
    <property type="molecule type" value="Genomic_DNA"/>
</dbReference>
<proteinExistence type="predicted"/>
<keyword evidence="5" id="KW-1185">Reference proteome</keyword>